<keyword evidence="2" id="KW-1185">Reference proteome</keyword>
<comment type="caution">
    <text evidence="1">The sequence shown here is derived from an EMBL/GenBank/DDBJ whole genome shotgun (WGS) entry which is preliminary data.</text>
</comment>
<reference evidence="1 2" key="1">
    <citation type="submission" date="2018-10" db="EMBL/GenBank/DDBJ databases">
        <title>A high-quality apple genome assembly.</title>
        <authorList>
            <person name="Hu J."/>
        </authorList>
    </citation>
    <scope>NUCLEOTIDE SEQUENCE [LARGE SCALE GENOMIC DNA]</scope>
    <source>
        <strain evidence="2">cv. HFTH1</strain>
        <tissue evidence="1">Young leaf</tissue>
    </source>
</reference>
<sequence length="81" mass="8935">MDMLLEGDHGVELKESQTFIMSHPGSGPHHIPSSNRRSTILFALGLDHALTNYLVGHPSGIALARTRLTSEFRWNLKPVSS</sequence>
<accession>A0A498HNY5</accession>
<protein>
    <submittedName>
        <fullName evidence="1">Uncharacterized protein</fullName>
    </submittedName>
</protein>
<dbReference type="Proteomes" id="UP000290289">
    <property type="component" value="Chromosome 15"/>
</dbReference>
<dbReference type="EMBL" id="RDQH01000341">
    <property type="protein sequence ID" value="RXH73166.1"/>
    <property type="molecule type" value="Genomic_DNA"/>
</dbReference>
<organism evidence="1 2">
    <name type="scientific">Malus domestica</name>
    <name type="common">Apple</name>
    <name type="synonym">Pyrus malus</name>
    <dbReference type="NCBI Taxonomy" id="3750"/>
    <lineage>
        <taxon>Eukaryota</taxon>
        <taxon>Viridiplantae</taxon>
        <taxon>Streptophyta</taxon>
        <taxon>Embryophyta</taxon>
        <taxon>Tracheophyta</taxon>
        <taxon>Spermatophyta</taxon>
        <taxon>Magnoliopsida</taxon>
        <taxon>eudicotyledons</taxon>
        <taxon>Gunneridae</taxon>
        <taxon>Pentapetalae</taxon>
        <taxon>rosids</taxon>
        <taxon>fabids</taxon>
        <taxon>Rosales</taxon>
        <taxon>Rosaceae</taxon>
        <taxon>Amygdaloideae</taxon>
        <taxon>Maleae</taxon>
        <taxon>Malus</taxon>
    </lineage>
</organism>
<evidence type="ECO:0000313" key="1">
    <source>
        <dbReference type="EMBL" id="RXH73166.1"/>
    </source>
</evidence>
<evidence type="ECO:0000313" key="2">
    <source>
        <dbReference type="Proteomes" id="UP000290289"/>
    </source>
</evidence>
<gene>
    <name evidence="1" type="ORF">DVH24_012850</name>
</gene>
<dbReference type="AlphaFoldDB" id="A0A498HNY5"/>
<proteinExistence type="predicted"/>
<name>A0A498HNY5_MALDO</name>